<evidence type="ECO:0000256" key="1">
    <source>
        <dbReference type="SAM" id="Coils"/>
    </source>
</evidence>
<organism evidence="3 4">
    <name type="scientific">Platanthera zijinensis</name>
    <dbReference type="NCBI Taxonomy" id="2320716"/>
    <lineage>
        <taxon>Eukaryota</taxon>
        <taxon>Viridiplantae</taxon>
        <taxon>Streptophyta</taxon>
        <taxon>Embryophyta</taxon>
        <taxon>Tracheophyta</taxon>
        <taxon>Spermatophyta</taxon>
        <taxon>Magnoliopsida</taxon>
        <taxon>Liliopsida</taxon>
        <taxon>Asparagales</taxon>
        <taxon>Orchidaceae</taxon>
        <taxon>Orchidoideae</taxon>
        <taxon>Orchideae</taxon>
        <taxon>Orchidinae</taxon>
        <taxon>Platanthera</taxon>
    </lineage>
</organism>
<dbReference type="Proteomes" id="UP001418222">
    <property type="component" value="Unassembled WGS sequence"/>
</dbReference>
<evidence type="ECO:0000256" key="2">
    <source>
        <dbReference type="SAM" id="MobiDB-lite"/>
    </source>
</evidence>
<name>A0AAP0B6X6_9ASPA</name>
<keyword evidence="1" id="KW-0175">Coiled coil</keyword>
<proteinExistence type="predicted"/>
<gene>
    <name evidence="3" type="ORF">KSP39_PZI017227</name>
</gene>
<feature type="coiled-coil region" evidence="1">
    <location>
        <begin position="176"/>
        <end position="203"/>
    </location>
</feature>
<feature type="coiled-coil region" evidence="1">
    <location>
        <begin position="112"/>
        <end position="139"/>
    </location>
</feature>
<dbReference type="AlphaFoldDB" id="A0AAP0B6X6"/>
<evidence type="ECO:0000313" key="3">
    <source>
        <dbReference type="EMBL" id="KAK8928731.1"/>
    </source>
</evidence>
<reference evidence="3 4" key="1">
    <citation type="journal article" date="2022" name="Nat. Plants">
        <title>Genomes of leafy and leafless Platanthera orchids illuminate the evolution of mycoheterotrophy.</title>
        <authorList>
            <person name="Li M.H."/>
            <person name="Liu K.W."/>
            <person name="Li Z."/>
            <person name="Lu H.C."/>
            <person name="Ye Q.L."/>
            <person name="Zhang D."/>
            <person name="Wang J.Y."/>
            <person name="Li Y.F."/>
            <person name="Zhong Z.M."/>
            <person name="Liu X."/>
            <person name="Yu X."/>
            <person name="Liu D.K."/>
            <person name="Tu X.D."/>
            <person name="Liu B."/>
            <person name="Hao Y."/>
            <person name="Liao X.Y."/>
            <person name="Jiang Y.T."/>
            <person name="Sun W.H."/>
            <person name="Chen J."/>
            <person name="Chen Y.Q."/>
            <person name="Ai Y."/>
            <person name="Zhai J.W."/>
            <person name="Wu S.S."/>
            <person name="Zhou Z."/>
            <person name="Hsiao Y.Y."/>
            <person name="Wu W.L."/>
            <person name="Chen Y.Y."/>
            <person name="Lin Y.F."/>
            <person name="Hsu J.L."/>
            <person name="Li C.Y."/>
            <person name="Wang Z.W."/>
            <person name="Zhao X."/>
            <person name="Zhong W.Y."/>
            <person name="Ma X.K."/>
            <person name="Ma L."/>
            <person name="Huang J."/>
            <person name="Chen G.Z."/>
            <person name="Huang M.Z."/>
            <person name="Huang L."/>
            <person name="Peng D.H."/>
            <person name="Luo Y.B."/>
            <person name="Zou S.Q."/>
            <person name="Chen S.P."/>
            <person name="Lan S."/>
            <person name="Tsai W.C."/>
            <person name="Van de Peer Y."/>
            <person name="Liu Z.J."/>
        </authorList>
    </citation>
    <scope>NUCLEOTIDE SEQUENCE [LARGE SCALE GENOMIC DNA]</scope>
    <source>
        <strain evidence="3">Lor287</strain>
    </source>
</reference>
<comment type="caution">
    <text evidence="3">The sequence shown here is derived from an EMBL/GenBank/DDBJ whole genome shotgun (WGS) entry which is preliminary data.</text>
</comment>
<accession>A0AAP0B6X6</accession>
<evidence type="ECO:0000313" key="4">
    <source>
        <dbReference type="Proteomes" id="UP001418222"/>
    </source>
</evidence>
<feature type="compositionally biased region" description="Basic and acidic residues" evidence="2">
    <location>
        <begin position="350"/>
        <end position="376"/>
    </location>
</feature>
<sequence>MSVAADEERLSSYGCLIARRRLQTVFDLEASLFATDFALTTRTITVDLSGDAYNLAFGVYGREDAAFYYEEATRVLIYESARAQFRSLELAHMVGRRCLRLDKSAPSLTKLIDEKEAAHQLAREEADEQRKRADAEEAALAQYLGGAVGSLTRLNLYSLMHNLTPFSSFSQDAATASRLGTEIAALQQEKQVLQKRVDALEAAAAAPPPSTSGSQLAHYSDHEIEVMMQKNASNAANYTLRTLQMANLIKDDGAKILASEVVPELFLPSRGGGHGFDPPGWRSRGSLLGVALHPGVGWGASRAHSGWLLAWVQGNSMTLNCSDKIANSLRLGGEFVGHGLCLDDEDDDGGPLKEEREHERENTRERERERDSDKIQVPKPVRLRKRPNGQRGWLHVETTPNRPLRGRLHRRTPLTGATEGAAGSLGPAKVLGRGGGGGGQPVLWGRRLPAGRPERKGAAGPFGADASRVGLAIGGRREKERSTPLGKPPPSQPRRWRSERRGGSRLTADLEEGGAQDPPSWTPAANLRPGAPRAALIHLNQSEAQRISPRRRHRCPFFLLPTSPRKKVTALRHRRLFHIRDDAAARLVRLLLLLHLPPRQIPFLDLNFSAQ</sequence>
<protein>
    <submittedName>
        <fullName evidence="3">Uncharacterized protein</fullName>
    </submittedName>
</protein>
<feature type="region of interest" description="Disordered" evidence="2">
    <location>
        <begin position="342"/>
        <end position="502"/>
    </location>
</feature>
<dbReference type="EMBL" id="JBBWWQ010000015">
    <property type="protein sequence ID" value="KAK8928731.1"/>
    <property type="molecule type" value="Genomic_DNA"/>
</dbReference>
<keyword evidence="4" id="KW-1185">Reference proteome</keyword>